<dbReference type="InterPro" id="IPR010730">
    <property type="entry name" value="HET"/>
</dbReference>
<sequence length="138" mass="16246">MASTQADISFARRIYKHQPLSVEKHQIRLLKRCGSSGHTMGYHLTTFDFESAPKYVALSYTWGDKRPTEFISIDGKEFEIRMNLLNFLRTYATDEFLWIDQICIDQSNEQERSHQVAKMSEIYSQCHFVLVWLRDDST</sequence>
<dbReference type="Pfam" id="PF06985">
    <property type="entry name" value="HET"/>
    <property type="match status" value="1"/>
</dbReference>
<feature type="domain" description="Heterokaryon incompatibility" evidence="1">
    <location>
        <begin position="55"/>
        <end position="137"/>
    </location>
</feature>
<dbReference type="OrthoDB" id="3773119at2759"/>
<dbReference type="PANTHER" id="PTHR24148:SF73">
    <property type="entry name" value="HET DOMAIN PROTEIN (AFU_ORTHOLOGUE AFUA_8G01020)"/>
    <property type="match status" value="1"/>
</dbReference>
<reference evidence="2" key="1">
    <citation type="submission" date="2020-01" db="EMBL/GenBank/DDBJ databases">
        <authorList>
            <consortium name="DOE Joint Genome Institute"/>
            <person name="Haridas S."/>
            <person name="Albert R."/>
            <person name="Binder M."/>
            <person name="Bloem J."/>
            <person name="Labutti K."/>
            <person name="Salamov A."/>
            <person name="Andreopoulos B."/>
            <person name="Baker S.E."/>
            <person name="Barry K."/>
            <person name="Bills G."/>
            <person name="Bluhm B.H."/>
            <person name="Cannon C."/>
            <person name="Castanera R."/>
            <person name="Culley D.E."/>
            <person name="Daum C."/>
            <person name="Ezra D."/>
            <person name="Gonzalez J.B."/>
            <person name="Henrissat B."/>
            <person name="Kuo A."/>
            <person name="Liang C."/>
            <person name="Lipzen A."/>
            <person name="Lutzoni F."/>
            <person name="Magnuson J."/>
            <person name="Mondo S."/>
            <person name="Nolan M."/>
            <person name="Ohm R."/>
            <person name="Pangilinan J."/>
            <person name="Park H.-J."/>
            <person name="Ramirez L."/>
            <person name="Alfaro M."/>
            <person name="Sun H."/>
            <person name="Tritt A."/>
            <person name="Yoshinaga Y."/>
            <person name="Zwiers L.-H."/>
            <person name="Turgeon B.G."/>
            <person name="Goodwin S.B."/>
            <person name="Spatafora J.W."/>
            <person name="Crous P.W."/>
            <person name="Grigoriev I.V."/>
        </authorList>
    </citation>
    <scope>NUCLEOTIDE SEQUENCE</scope>
    <source>
        <strain evidence="2">IPT5</strain>
    </source>
</reference>
<name>A0A6A7AY89_9PLEO</name>
<evidence type="ECO:0000259" key="1">
    <source>
        <dbReference type="Pfam" id="PF06985"/>
    </source>
</evidence>
<dbReference type="InterPro" id="IPR052895">
    <property type="entry name" value="HetReg/Transcr_Mod"/>
</dbReference>
<evidence type="ECO:0000313" key="3">
    <source>
        <dbReference type="Proteomes" id="UP000799423"/>
    </source>
</evidence>
<dbReference type="EMBL" id="MU006319">
    <property type="protein sequence ID" value="KAF2848251.1"/>
    <property type="molecule type" value="Genomic_DNA"/>
</dbReference>
<evidence type="ECO:0000313" key="2">
    <source>
        <dbReference type="EMBL" id="KAF2848251.1"/>
    </source>
</evidence>
<proteinExistence type="predicted"/>
<feature type="non-terminal residue" evidence="2">
    <location>
        <position position="138"/>
    </location>
</feature>
<keyword evidence="3" id="KW-1185">Reference proteome</keyword>
<accession>A0A6A7AY89</accession>
<protein>
    <submittedName>
        <fullName evidence="2">HET-domain-containing protein</fullName>
    </submittedName>
</protein>
<dbReference type="Proteomes" id="UP000799423">
    <property type="component" value="Unassembled WGS sequence"/>
</dbReference>
<dbReference type="PANTHER" id="PTHR24148">
    <property type="entry name" value="ANKYRIN REPEAT DOMAIN-CONTAINING PROTEIN 39 HOMOLOG-RELATED"/>
    <property type="match status" value="1"/>
</dbReference>
<gene>
    <name evidence="2" type="ORF">T440DRAFT_401621</name>
</gene>
<dbReference type="AlphaFoldDB" id="A0A6A7AY89"/>
<organism evidence="2 3">
    <name type="scientific">Plenodomus tracheiphilus IPT5</name>
    <dbReference type="NCBI Taxonomy" id="1408161"/>
    <lineage>
        <taxon>Eukaryota</taxon>
        <taxon>Fungi</taxon>
        <taxon>Dikarya</taxon>
        <taxon>Ascomycota</taxon>
        <taxon>Pezizomycotina</taxon>
        <taxon>Dothideomycetes</taxon>
        <taxon>Pleosporomycetidae</taxon>
        <taxon>Pleosporales</taxon>
        <taxon>Pleosporineae</taxon>
        <taxon>Leptosphaeriaceae</taxon>
        <taxon>Plenodomus</taxon>
    </lineage>
</organism>